<protein>
    <recommendedName>
        <fullName evidence="3">DUF402 domain-containing protein</fullName>
    </recommendedName>
</protein>
<organism evidence="1 2">
    <name type="scientific">Microbacterium rhizosphaerae</name>
    <dbReference type="NCBI Taxonomy" id="1678237"/>
    <lineage>
        <taxon>Bacteria</taxon>
        <taxon>Bacillati</taxon>
        <taxon>Actinomycetota</taxon>
        <taxon>Actinomycetes</taxon>
        <taxon>Micrococcales</taxon>
        <taxon>Microbacteriaceae</taxon>
        <taxon>Microbacterium</taxon>
    </lineage>
</organism>
<proteinExistence type="predicted"/>
<gene>
    <name evidence="1" type="ORF">SM116_08780</name>
</gene>
<evidence type="ECO:0000313" key="1">
    <source>
        <dbReference type="EMBL" id="WPR91354.1"/>
    </source>
</evidence>
<evidence type="ECO:0000313" key="2">
    <source>
        <dbReference type="Proteomes" id="UP001323798"/>
    </source>
</evidence>
<sequence length="180" mass="20154">MAEVGFAGSPGIDRSKLKYHALRPSTQYRSLWWETPDGATTQAPAAAHRAERDVSPATLIRRTWESLELPGTAADWHFTLLDATSQLWRLRTRQPEHLAICEQFCRIDINLVRVRPEPFWLGDSAAKGFVSIPTFDILIKILRAVDELDEALDYARLGVPFGQGTEREVEELEVALGAGV</sequence>
<evidence type="ECO:0008006" key="3">
    <source>
        <dbReference type="Google" id="ProtNLM"/>
    </source>
</evidence>
<accession>A0ABZ0SSW6</accession>
<dbReference type="RefSeq" id="WP_320944054.1">
    <property type="nucleotide sequence ID" value="NZ_BAABEU010000010.1"/>
</dbReference>
<dbReference type="EMBL" id="CP139368">
    <property type="protein sequence ID" value="WPR91354.1"/>
    <property type="molecule type" value="Genomic_DNA"/>
</dbReference>
<keyword evidence="2" id="KW-1185">Reference proteome</keyword>
<reference evidence="1 2" key="1">
    <citation type="submission" date="2023-11" db="EMBL/GenBank/DDBJ databases">
        <title>Genome sequence of Microbacterium rhizosphaerae KACC 19337.</title>
        <authorList>
            <person name="Choi H."/>
            <person name="Kim S."/>
            <person name="Kim Y."/>
            <person name="Kwon S.-W."/>
            <person name="Heo J."/>
        </authorList>
    </citation>
    <scope>NUCLEOTIDE SEQUENCE [LARGE SCALE GENOMIC DNA]</scope>
    <source>
        <strain evidence="1 2">KACC 19337</strain>
    </source>
</reference>
<name>A0ABZ0SSW6_9MICO</name>
<dbReference type="Proteomes" id="UP001323798">
    <property type="component" value="Chromosome"/>
</dbReference>